<sequence length="844" mass="95687">MKSPPAGVRLVMEAVCVLKGIKPDKVNDPSGSGRKIEDYWGPSKKLLGDMKFLEHLKNFDKDNIPANIIKVISEKYIPNPEFKPERIAVASTAAEGLCKWVIAIESYDKVAKVVAPKKVALAKAMEDYNVAMEALNKKRAALKVVQDRLQKLTDDLNANKQKKIDLENKVDLCKKKLERAEQLIGGLGGEKQRWINAAKMLGQRYINLTGDVLVSSGVVAYLGAFTSTFRQDQTKEWLSMVQQTARRWPLMIDPQSQANKWVKNMEKKNNLVVLKLSNSDFVRSLENCIQFGQPVLLENVGEELDPVLEPLLLKQTFKQGGALCIKLGDAVIEYSTEFRFYITTKGLVDQLLGIVVARERPELEEEKNKLILQGAANKKKLKELEDQILGVLSSSEGNILEDESAIQVLNSSKELSNEIAEKQAYFEETEKKIDEARMGYVPIADYTSVLFFSIADLANIDPMYQYSLSWFINLFNLGIENSEKSDNLETRLEILRNYLTYSFYCNVCRSLFEKDKLLFSFLLCINLGKHDGKIDLEEWRFLLTGGWQKIYDDPQPQNCPLPAPLNEKYKDFLARMCILRCLRPDRITPIVQDYVTDSLGKKYVEPPPFDLPGSFADSSSTTPLLFVLSPGSDPMAALLKFADDIGFGGPKFESLSLGQGQGPIALRMIEKALKEGTWVLLQNCHLAPSWMPILEKTVDEISPDSTHPEFRLWLTSYPSSQFPVTILQNGVKMTNEPPKGLRFNLWRSFISDPISDPEFFTTCTKQPIWKKMLFGLVFFHATVQERRKFGALGWNTQYEFNETDLRISVLQLHMFLNQYEVSKIWESLKPALKPNLTAFQTAPS</sequence>
<keyword evidence="5" id="KW-0547">Nucleotide-binding</keyword>
<dbReference type="InterPro" id="IPR004273">
    <property type="entry name" value="Dynein_heavy_D6_P-loop"/>
</dbReference>
<evidence type="ECO:0000256" key="11">
    <source>
        <dbReference type="ARBA" id="ARBA00023212"/>
    </source>
</evidence>
<protein>
    <recommendedName>
        <fullName evidence="20">Dynein heavy chain coiled coil stalk domain-containing protein</fullName>
    </recommendedName>
</protein>
<dbReference type="InterPro" id="IPR042219">
    <property type="entry name" value="AAA_lid_11_sf"/>
</dbReference>
<evidence type="ECO:0000259" key="16">
    <source>
        <dbReference type="Pfam" id="PF12781"/>
    </source>
</evidence>
<evidence type="ECO:0000256" key="3">
    <source>
        <dbReference type="ARBA" id="ARBA00022490"/>
    </source>
</evidence>
<evidence type="ECO:0000256" key="8">
    <source>
        <dbReference type="ARBA" id="ARBA00023054"/>
    </source>
</evidence>
<evidence type="ECO:0000259" key="17">
    <source>
        <dbReference type="Pfam" id="PF18198"/>
    </source>
</evidence>
<dbReference type="GO" id="GO:0045505">
    <property type="term" value="F:dynein intermediate chain binding"/>
    <property type="evidence" value="ECO:0007669"/>
    <property type="project" value="InterPro"/>
</dbReference>
<dbReference type="PANTHER" id="PTHR22878">
    <property type="entry name" value="DYNEIN HEAVY CHAIN 6, AXONEMAL-LIKE-RELATED"/>
    <property type="match status" value="1"/>
</dbReference>
<dbReference type="Gene3D" id="1.10.8.1220">
    <property type="match status" value="1"/>
</dbReference>
<dbReference type="PANTHER" id="PTHR22878:SF66">
    <property type="entry name" value="DYNEIN AXONEMAL HEAVY CHAIN 7"/>
    <property type="match status" value="1"/>
</dbReference>
<evidence type="ECO:0000313" key="19">
    <source>
        <dbReference type="Proteomes" id="UP000281553"/>
    </source>
</evidence>
<feature type="coiled-coil region" evidence="13">
    <location>
        <begin position="118"/>
        <end position="183"/>
    </location>
</feature>
<dbReference type="FunFam" id="1.20.920.20:FF:000001">
    <property type="entry name" value="dynein heavy chain 2, axonemal"/>
    <property type="match status" value="1"/>
</dbReference>
<keyword evidence="7" id="KW-0243">Dynein</keyword>
<evidence type="ECO:0000313" key="18">
    <source>
        <dbReference type="EMBL" id="VDN10779.1"/>
    </source>
</evidence>
<dbReference type="Gene3D" id="3.40.50.300">
    <property type="entry name" value="P-loop containing nucleotide triphosphate hydrolases"/>
    <property type="match status" value="2"/>
</dbReference>
<feature type="domain" description="Dynein heavy chain ATP-binding dynein motor region" evidence="16">
    <location>
        <begin position="240"/>
        <end position="345"/>
    </location>
</feature>
<keyword evidence="10" id="KW-0505">Motor protein</keyword>
<dbReference type="InterPro" id="IPR035706">
    <property type="entry name" value="AAA_9"/>
</dbReference>
<keyword evidence="4" id="KW-0493">Microtubule</keyword>
<dbReference type="EMBL" id="UYRU01049936">
    <property type="protein sequence ID" value="VDN10779.1"/>
    <property type="molecule type" value="Genomic_DNA"/>
</dbReference>
<feature type="domain" description="Dynein heavy chain coiled coil stalk" evidence="15">
    <location>
        <begin position="3"/>
        <end position="234"/>
    </location>
</feature>
<evidence type="ECO:0000259" key="14">
    <source>
        <dbReference type="Pfam" id="PF03028"/>
    </source>
</evidence>
<dbReference type="GO" id="GO:0005524">
    <property type="term" value="F:ATP binding"/>
    <property type="evidence" value="ECO:0007669"/>
    <property type="project" value="UniProtKB-KW"/>
</dbReference>
<dbReference type="AlphaFoldDB" id="A0A3P7NNC1"/>
<dbReference type="OrthoDB" id="5593012at2759"/>
<evidence type="ECO:0008006" key="20">
    <source>
        <dbReference type="Google" id="ProtNLM"/>
    </source>
</evidence>
<dbReference type="InterPro" id="IPR041658">
    <property type="entry name" value="AAA_lid_11"/>
</dbReference>
<dbReference type="Gene3D" id="1.10.8.720">
    <property type="entry name" value="Region D6 of dynein motor"/>
    <property type="match status" value="1"/>
</dbReference>
<dbReference type="Proteomes" id="UP000281553">
    <property type="component" value="Unassembled WGS sequence"/>
</dbReference>
<accession>A0A3P7NNC1</accession>
<evidence type="ECO:0000256" key="5">
    <source>
        <dbReference type="ARBA" id="ARBA00022741"/>
    </source>
</evidence>
<dbReference type="GO" id="GO:0007018">
    <property type="term" value="P:microtubule-based movement"/>
    <property type="evidence" value="ECO:0007669"/>
    <property type="project" value="InterPro"/>
</dbReference>
<evidence type="ECO:0000259" key="15">
    <source>
        <dbReference type="Pfam" id="PF12777"/>
    </source>
</evidence>
<keyword evidence="19" id="KW-1185">Reference proteome</keyword>
<evidence type="ECO:0000256" key="6">
    <source>
        <dbReference type="ARBA" id="ARBA00022840"/>
    </source>
</evidence>
<organism evidence="18 19">
    <name type="scientific">Dibothriocephalus latus</name>
    <name type="common">Fish tapeworm</name>
    <name type="synonym">Diphyllobothrium latum</name>
    <dbReference type="NCBI Taxonomy" id="60516"/>
    <lineage>
        <taxon>Eukaryota</taxon>
        <taxon>Metazoa</taxon>
        <taxon>Spiralia</taxon>
        <taxon>Lophotrochozoa</taxon>
        <taxon>Platyhelminthes</taxon>
        <taxon>Cestoda</taxon>
        <taxon>Eucestoda</taxon>
        <taxon>Diphyllobothriidea</taxon>
        <taxon>Diphyllobothriidae</taxon>
        <taxon>Dibothriocephalus</taxon>
    </lineage>
</organism>
<dbReference type="InterPro" id="IPR024743">
    <property type="entry name" value="Dynein_HC_stalk"/>
</dbReference>
<dbReference type="Pfam" id="PF12777">
    <property type="entry name" value="MT"/>
    <property type="match status" value="1"/>
</dbReference>
<dbReference type="Gene3D" id="1.20.920.20">
    <property type="match status" value="1"/>
</dbReference>
<evidence type="ECO:0000256" key="9">
    <source>
        <dbReference type="ARBA" id="ARBA00023069"/>
    </source>
</evidence>
<dbReference type="InterPro" id="IPR027417">
    <property type="entry name" value="P-loop_NTPase"/>
</dbReference>
<dbReference type="GO" id="GO:0005930">
    <property type="term" value="C:axoneme"/>
    <property type="evidence" value="ECO:0007669"/>
    <property type="project" value="UniProtKB-SubCell"/>
</dbReference>
<dbReference type="GO" id="GO:0030286">
    <property type="term" value="C:dynein complex"/>
    <property type="evidence" value="ECO:0007669"/>
    <property type="project" value="UniProtKB-KW"/>
</dbReference>
<dbReference type="Pfam" id="PF03028">
    <property type="entry name" value="Dynein_heavy"/>
    <property type="match status" value="1"/>
</dbReference>
<keyword evidence="9" id="KW-0969">Cilium</keyword>
<feature type="domain" description="Dynein heavy chain AAA lid" evidence="17">
    <location>
        <begin position="769"/>
        <end position="829"/>
    </location>
</feature>
<dbReference type="GO" id="GO:0008569">
    <property type="term" value="F:minus-end-directed microtubule motor activity"/>
    <property type="evidence" value="ECO:0007669"/>
    <property type="project" value="InterPro"/>
</dbReference>
<keyword evidence="11" id="KW-0206">Cytoskeleton</keyword>
<dbReference type="GO" id="GO:0051959">
    <property type="term" value="F:dynein light intermediate chain binding"/>
    <property type="evidence" value="ECO:0007669"/>
    <property type="project" value="InterPro"/>
</dbReference>
<keyword evidence="12" id="KW-0966">Cell projection</keyword>
<dbReference type="Pfam" id="PF12781">
    <property type="entry name" value="AAA_9"/>
    <property type="match status" value="1"/>
</dbReference>
<evidence type="ECO:0000256" key="1">
    <source>
        <dbReference type="ARBA" id="ARBA00004430"/>
    </source>
</evidence>
<dbReference type="FunFam" id="3.40.50.300:FF:000362">
    <property type="entry name" value="Dynein, axonemal, heavy chain 6"/>
    <property type="match status" value="1"/>
</dbReference>
<evidence type="ECO:0000256" key="13">
    <source>
        <dbReference type="SAM" id="Coils"/>
    </source>
</evidence>
<dbReference type="InterPro" id="IPR026983">
    <property type="entry name" value="DHC"/>
</dbReference>
<feature type="domain" description="Dynein heavy chain region D6 P-loop" evidence="14">
    <location>
        <begin position="620"/>
        <end position="734"/>
    </location>
</feature>
<dbReference type="Gene3D" id="6.10.140.1060">
    <property type="match status" value="1"/>
</dbReference>
<gene>
    <name evidence="18" type="ORF">DILT_LOCUS6610</name>
</gene>
<dbReference type="Pfam" id="PF18198">
    <property type="entry name" value="AAA_lid_11"/>
    <property type="match status" value="1"/>
</dbReference>
<evidence type="ECO:0000256" key="12">
    <source>
        <dbReference type="ARBA" id="ARBA00023273"/>
    </source>
</evidence>
<keyword evidence="3" id="KW-0963">Cytoplasm</keyword>
<evidence type="ECO:0000256" key="2">
    <source>
        <dbReference type="ARBA" id="ARBA00008887"/>
    </source>
</evidence>
<evidence type="ECO:0000256" key="7">
    <source>
        <dbReference type="ARBA" id="ARBA00023017"/>
    </source>
</evidence>
<comment type="subcellular location">
    <subcellularLocation>
        <location evidence="1">Cytoplasm</location>
        <location evidence="1">Cytoskeleton</location>
        <location evidence="1">Cilium axoneme</location>
    </subcellularLocation>
</comment>
<keyword evidence="6" id="KW-0067">ATP-binding</keyword>
<comment type="similarity">
    <text evidence="2">Belongs to the dynein heavy chain family.</text>
</comment>
<name>A0A3P7NNC1_DIBLA</name>
<proteinExistence type="inferred from homology"/>
<evidence type="ECO:0000256" key="10">
    <source>
        <dbReference type="ARBA" id="ARBA00023175"/>
    </source>
</evidence>
<evidence type="ECO:0000256" key="4">
    <source>
        <dbReference type="ARBA" id="ARBA00022701"/>
    </source>
</evidence>
<reference evidence="18 19" key="1">
    <citation type="submission" date="2018-11" db="EMBL/GenBank/DDBJ databases">
        <authorList>
            <consortium name="Pathogen Informatics"/>
        </authorList>
    </citation>
    <scope>NUCLEOTIDE SEQUENCE [LARGE SCALE GENOMIC DNA]</scope>
</reference>
<dbReference type="FunFam" id="1.10.8.1220:FF:000001">
    <property type="entry name" value="Dynein axonemal heavy chain 5"/>
    <property type="match status" value="1"/>
</dbReference>
<dbReference type="GO" id="GO:0005874">
    <property type="term" value="C:microtubule"/>
    <property type="evidence" value="ECO:0007669"/>
    <property type="project" value="UniProtKB-KW"/>
</dbReference>
<keyword evidence="8 13" id="KW-0175">Coiled coil</keyword>